<dbReference type="PANTHER" id="PTHR33322">
    <property type="entry name" value="BAG DOMAIN CONTAINING PROTEIN, EXPRESSED"/>
    <property type="match status" value="1"/>
</dbReference>
<dbReference type="RefSeq" id="XP_003559560.1">
    <property type="nucleotide sequence ID" value="XM_003559512.4"/>
</dbReference>
<dbReference type="GO" id="GO:0051087">
    <property type="term" value="F:protein-folding chaperone binding"/>
    <property type="evidence" value="ECO:0007669"/>
    <property type="project" value="InterPro"/>
</dbReference>
<dbReference type="Gramene" id="KQK13727">
    <property type="protein sequence ID" value="KQK13727"/>
    <property type="gene ID" value="BRADI_1g12090v3"/>
</dbReference>
<evidence type="ECO:0000313" key="6">
    <source>
        <dbReference type="Proteomes" id="UP000008810"/>
    </source>
</evidence>
<dbReference type="HOGENOM" id="CLU_059259_0_0_1"/>
<evidence type="ECO:0000256" key="2">
    <source>
        <dbReference type="SAM" id="MobiDB-lite"/>
    </source>
</evidence>
<evidence type="ECO:0000256" key="1">
    <source>
        <dbReference type="ARBA" id="ARBA00023186"/>
    </source>
</evidence>
<dbReference type="FunCoup" id="I1GPF9">
    <property type="interactions" value="1"/>
</dbReference>
<dbReference type="PROSITE" id="PS50096">
    <property type="entry name" value="IQ"/>
    <property type="match status" value="1"/>
</dbReference>
<dbReference type="SMART" id="SM00264">
    <property type="entry name" value="BAG"/>
    <property type="match status" value="1"/>
</dbReference>
<name>I1GPF9_BRADI</name>
<proteinExistence type="predicted"/>
<keyword evidence="6" id="KW-1185">Reference proteome</keyword>
<reference evidence="4" key="2">
    <citation type="submission" date="2017-06" db="EMBL/GenBank/DDBJ databases">
        <title>WGS assembly of Brachypodium distachyon.</title>
        <authorList>
            <consortium name="The International Brachypodium Initiative"/>
            <person name="Lucas S."/>
            <person name="Harmon-Smith M."/>
            <person name="Lail K."/>
            <person name="Tice H."/>
            <person name="Grimwood J."/>
            <person name="Bruce D."/>
            <person name="Barry K."/>
            <person name="Shu S."/>
            <person name="Lindquist E."/>
            <person name="Wang M."/>
            <person name="Pitluck S."/>
            <person name="Vogel J.P."/>
            <person name="Garvin D.F."/>
            <person name="Mockler T.C."/>
            <person name="Schmutz J."/>
            <person name="Rokhsar D."/>
            <person name="Bevan M.W."/>
        </authorList>
    </citation>
    <scope>NUCLEOTIDE SEQUENCE</scope>
    <source>
        <strain evidence="4">Bd21</strain>
    </source>
</reference>
<dbReference type="InterPro" id="IPR040400">
    <property type="entry name" value="BAG5/6/7/8"/>
</dbReference>
<dbReference type="OMA" id="SRRFFGY"/>
<sequence>MASRRFFTYDPYDYYYPTPYGHPYSYYQHPSAARSPARNDGLFYPHIQRTEPAVRAAARRSPYDLFPDVESTEAPMGASGYPDIYYNQRPSASARAPARNNGALFPDVDCAEPAAKEARRSVSVPVHFAGPELGPERERETAVATEMAIPKKQAPSAEQAAVRLQASARGFLARRMVREVRAVEREAEAVAARIAAEAEALLANTRARVAIGEELMRLLLRLDAVRGVREYRRRVTKRVLALQDAVDALEIKPAPAPVEMSEESGMANQAAEQGVRIEPEEEGVPIESDDAVDSPATETIAEMDMVVDGGIATSDERDLGEAELMMDGEKAEEAEGENAEEAEGEWEMVAEEEAVAGENPAPKEQQQEPAAEEKEKKAEGGGATDGLDARKVMEMVAAMCEQSAQQCAAIGALAERVDALERAVRRVEVADRRRRRNKKLKKDGKAARCCYSD</sequence>
<dbReference type="OrthoDB" id="696633at2759"/>
<evidence type="ECO:0000259" key="3">
    <source>
        <dbReference type="PROSITE" id="PS51035"/>
    </source>
</evidence>
<feature type="region of interest" description="Disordered" evidence="2">
    <location>
        <begin position="353"/>
        <end position="387"/>
    </location>
</feature>
<dbReference type="EnsemblPlants" id="KQK13727">
    <property type="protein sequence ID" value="KQK13727"/>
    <property type="gene ID" value="BRADI_1g12090v3"/>
</dbReference>
<keyword evidence="1" id="KW-0143">Chaperone</keyword>
<feature type="compositionally biased region" description="Low complexity" evidence="2">
    <location>
        <begin position="356"/>
        <end position="369"/>
    </location>
</feature>
<dbReference type="Pfam" id="PF02179">
    <property type="entry name" value="BAG"/>
    <property type="match status" value="1"/>
</dbReference>
<dbReference type="AlphaFoldDB" id="I1GPF9"/>
<reference evidence="5" key="3">
    <citation type="submission" date="2018-08" db="UniProtKB">
        <authorList>
            <consortium name="EnsemblPlants"/>
        </authorList>
    </citation>
    <scope>IDENTIFICATION</scope>
    <source>
        <strain evidence="5">cv. Bd21</strain>
    </source>
</reference>
<feature type="domain" description="BAG" evidence="3">
    <location>
        <begin position="179"/>
        <end position="250"/>
    </location>
</feature>
<dbReference type="STRING" id="15368.I1GPF9"/>
<reference evidence="4 5" key="1">
    <citation type="journal article" date="2010" name="Nature">
        <title>Genome sequencing and analysis of the model grass Brachypodium distachyon.</title>
        <authorList>
            <consortium name="International Brachypodium Initiative"/>
        </authorList>
    </citation>
    <scope>NUCLEOTIDE SEQUENCE [LARGE SCALE GENOMIC DNA]</scope>
    <source>
        <strain evidence="4 5">Bd21</strain>
    </source>
</reference>
<dbReference type="PROSITE" id="PS51035">
    <property type="entry name" value="BAG"/>
    <property type="match status" value="1"/>
</dbReference>
<protein>
    <recommendedName>
        <fullName evidence="3">BAG domain-containing protein</fullName>
    </recommendedName>
</protein>
<dbReference type="SUPFAM" id="SSF63491">
    <property type="entry name" value="BAG domain"/>
    <property type="match status" value="1"/>
</dbReference>
<gene>
    <name evidence="5" type="primary">LOC100821972</name>
    <name evidence="4" type="ORF">BRADI_1g12090v3</name>
</gene>
<dbReference type="eggNOG" id="ENOG502RY04">
    <property type="taxonomic scope" value="Eukaryota"/>
</dbReference>
<accession>I1GPF9</accession>
<dbReference type="InterPro" id="IPR003103">
    <property type="entry name" value="BAG_domain"/>
</dbReference>
<dbReference type="GO" id="GO:0006457">
    <property type="term" value="P:protein folding"/>
    <property type="evidence" value="ECO:0000318"/>
    <property type="project" value="GO_Central"/>
</dbReference>
<dbReference type="KEGG" id="bdi:100821972"/>
<evidence type="ECO:0000313" key="4">
    <source>
        <dbReference type="EMBL" id="KQK13727.1"/>
    </source>
</evidence>
<dbReference type="PANTHER" id="PTHR33322:SF4">
    <property type="entry name" value="BAG DOMAIN CONTAINING PROTEIN, EXPRESSED"/>
    <property type="match status" value="1"/>
</dbReference>
<dbReference type="EMBL" id="CM000880">
    <property type="protein sequence ID" value="KQK13727.1"/>
    <property type="molecule type" value="Genomic_DNA"/>
</dbReference>
<evidence type="ECO:0000313" key="5">
    <source>
        <dbReference type="EnsemblPlants" id="KQK13727"/>
    </source>
</evidence>
<dbReference type="GeneID" id="100821972"/>
<organism evidence="4">
    <name type="scientific">Brachypodium distachyon</name>
    <name type="common">Purple false brome</name>
    <name type="synonym">Trachynia distachya</name>
    <dbReference type="NCBI Taxonomy" id="15368"/>
    <lineage>
        <taxon>Eukaryota</taxon>
        <taxon>Viridiplantae</taxon>
        <taxon>Streptophyta</taxon>
        <taxon>Embryophyta</taxon>
        <taxon>Tracheophyta</taxon>
        <taxon>Spermatophyta</taxon>
        <taxon>Magnoliopsida</taxon>
        <taxon>Liliopsida</taxon>
        <taxon>Poales</taxon>
        <taxon>Poaceae</taxon>
        <taxon>BOP clade</taxon>
        <taxon>Pooideae</taxon>
        <taxon>Stipodae</taxon>
        <taxon>Brachypodieae</taxon>
        <taxon>Brachypodium</taxon>
    </lineage>
</organism>
<dbReference type="Proteomes" id="UP000008810">
    <property type="component" value="Chromosome 1"/>
</dbReference>